<sequence>MDDSIVKQQRAIVRKWNGLKDKHPAIAQFLVFFIISNGVTVLQMIMMPLLKYIFGFTPLVSTNFQIWPVGQNLDGSAYYIFDYGSGAIAGGGGGGLAYFLAVEITLFIAQVINFFLQRNVTFKSKTGIGKAAFWYFVAWLLISVGASAMQGLYKTPIYTFLMGAFGTSLGTALADIVTMFINCIISFWVFFPILKIIFNEKSEEKAR</sequence>
<feature type="transmembrane region" description="Helical" evidence="1">
    <location>
        <begin position="87"/>
        <end position="112"/>
    </location>
</feature>
<keyword evidence="3" id="KW-1185">Reference proteome</keyword>
<evidence type="ECO:0008006" key="4">
    <source>
        <dbReference type="Google" id="ProtNLM"/>
    </source>
</evidence>
<dbReference type="EMBL" id="FMKA01000007">
    <property type="protein sequence ID" value="SCP96890.1"/>
    <property type="molecule type" value="Genomic_DNA"/>
</dbReference>
<feature type="transmembrane region" description="Helical" evidence="1">
    <location>
        <begin position="25"/>
        <end position="42"/>
    </location>
</feature>
<dbReference type="RefSeq" id="WP_091232450.1">
    <property type="nucleotide sequence ID" value="NZ_FMKA01000007.1"/>
</dbReference>
<dbReference type="STRING" id="1619234.SAMN05421730_100721"/>
<accession>A0A1D3TSM7</accession>
<gene>
    <name evidence="2" type="ORF">SAMN05421730_100721</name>
</gene>
<name>A0A1D3TSM7_9FIRM</name>
<reference evidence="2 3" key="1">
    <citation type="submission" date="2016-09" db="EMBL/GenBank/DDBJ databases">
        <authorList>
            <person name="Capua I."/>
            <person name="De Benedictis P."/>
            <person name="Joannis T."/>
            <person name="Lombin L.H."/>
            <person name="Cattoli G."/>
        </authorList>
    </citation>
    <scope>NUCLEOTIDE SEQUENCE [LARGE SCALE GENOMIC DNA]</scope>
    <source>
        <strain evidence="2 3">GluBS11</strain>
    </source>
</reference>
<feature type="transmembrane region" description="Helical" evidence="1">
    <location>
        <begin position="173"/>
        <end position="198"/>
    </location>
</feature>
<dbReference type="OrthoDB" id="3078253at2"/>
<keyword evidence="1" id="KW-0812">Transmembrane</keyword>
<evidence type="ECO:0000256" key="1">
    <source>
        <dbReference type="SAM" id="Phobius"/>
    </source>
</evidence>
<protein>
    <recommendedName>
        <fullName evidence="4">GtrA-like protein</fullName>
    </recommendedName>
</protein>
<organism evidence="2 3">
    <name type="scientific">Anaerobium acetethylicum</name>
    <dbReference type="NCBI Taxonomy" id="1619234"/>
    <lineage>
        <taxon>Bacteria</taxon>
        <taxon>Bacillati</taxon>
        <taxon>Bacillota</taxon>
        <taxon>Clostridia</taxon>
        <taxon>Lachnospirales</taxon>
        <taxon>Lachnospiraceae</taxon>
        <taxon>Anaerobium</taxon>
    </lineage>
</organism>
<keyword evidence="1" id="KW-0472">Membrane</keyword>
<evidence type="ECO:0000313" key="2">
    <source>
        <dbReference type="EMBL" id="SCP96890.1"/>
    </source>
</evidence>
<feature type="transmembrane region" description="Helical" evidence="1">
    <location>
        <begin position="133"/>
        <end position="153"/>
    </location>
</feature>
<dbReference type="AlphaFoldDB" id="A0A1D3TSM7"/>
<keyword evidence="1" id="KW-1133">Transmembrane helix</keyword>
<proteinExistence type="predicted"/>
<evidence type="ECO:0000313" key="3">
    <source>
        <dbReference type="Proteomes" id="UP000199315"/>
    </source>
</evidence>
<dbReference type="Proteomes" id="UP000199315">
    <property type="component" value="Unassembled WGS sequence"/>
</dbReference>